<sequence length="67" mass="7593">MSRNRPIHSHRRKVPAQASRGRNHQLVPGAQPPRSHLSSWSLGESTRSDNEEKGKSGSPNEYMIFEQ</sequence>
<proteinExistence type="predicted"/>
<protein>
    <submittedName>
        <fullName evidence="2">Uncharacterized protein</fullName>
    </submittedName>
</protein>
<evidence type="ECO:0000313" key="3">
    <source>
        <dbReference type="Proteomes" id="UP000008177"/>
    </source>
</evidence>
<dbReference type="EMBL" id="FQ790249">
    <property type="protein sequence ID" value="CCD33553.1"/>
    <property type="molecule type" value="Genomic_DNA"/>
</dbReference>
<accession>G2XPK9</accession>
<reference evidence="3" key="1">
    <citation type="journal article" date="2011" name="PLoS Genet.">
        <title>Genomic analysis of the necrotrophic fungal pathogens Sclerotinia sclerotiorum and Botrytis cinerea.</title>
        <authorList>
            <person name="Amselem J."/>
            <person name="Cuomo C.A."/>
            <person name="van Kan J.A."/>
            <person name="Viaud M."/>
            <person name="Benito E.P."/>
            <person name="Couloux A."/>
            <person name="Coutinho P.M."/>
            <person name="de Vries R.P."/>
            <person name="Dyer P.S."/>
            <person name="Fillinger S."/>
            <person name="Fournier E."/>
            <person name="Gout L."/>
            <person name="Hahn M."/>
            <person name="Kohn L."/>
            <person name="Lapalu N."/>
            <person name="Plummer K.M."/>
            <person name="Pradier J.M."/>
            <person name="Quevillon E."/>
            <person name="Sharon A."/>
            <person name="Simon A."/>
            <person name="ten Have A."/>
            <person name="Tudzynski B."/>
            <person name="Tudzynski P."/>
            <person name="Wincker P."/>
            <person name="Andrew M."/>
            <person name="Anthouard V."/>
            <person name="Beever R.E."/>
            <person name="Beffa R."/>
            <person name="Benoit I."/>
            <person name="Bouzid O."/>
            <person name="Brault B."/>
            <person name="Chen Z."/>
            <person name="Choquer M."/>
            <person name="Collemare J."/>
            <person name="Cotton P."/>
            <person name="Danchin E.G."/>
            <person name="Da Silva C."/>
            <person name="Gautier A."/>
            <person name="Giraud C."/>
            <person name="Giraud T."/>
            <person name="Gonzalez C."/>
            <person name="Grossetete S."/>
            <person name="Guldener U."/>
            <person name="Henrissat B."/>
            <person name="Howlett B.J."/>
            <person name="Kodira C."/>
            <person name="Kretschmer M."/>
            <person name="Lappartient A."/>
            <person name="Leroch M."/>
            <person name="Levis C."/>
            <person name="Mauceli E."/>
            <person name="Neuveglise C."/>
            <person name="Oeser B."/>
            <person name="Pearson M."/>
            <person name="Poulain J."/>
            <person name="Poussereau N."/>
            <person name="Quesneville H."/>
            <person name="Rascle C."/>
            <person name="Schumacher J."/>
            <person name="Segurens B."/>
            <person name="Sexton A."/>
            <person name="Silva E."/>
            <person name="Sirven C."/>
            <person name="Soanes D.M."/>
            <person name="Talbot N.J."/>
            <person name="Templeton M."/>
            <person name="Yandava C."/>
            <person name="Yarden O."/>
            <person name="Zeng Q."/>
            <person name="Rollins J.A."/>
            <person name="Lebrun M.H."/>
            <person name="Dickman M."/>
        </authorList>
    </citation>
    <scope>NUCLEOTIDE SEQUENCE [LARGE SCALE GENOMIC DNA]</scope>
    <source>
        <strain evidence="3">T4</strain>
    </source>
</reference>
<gene>
    <name evidence="2" type="ORF">BofuT4_uP072320.1</name>
</gene>
<evidence type="ECO:0000256" key="1">
    <source>
        <dbReference type="SAM" id="MobiDB-lite"/>
    </source>
</evidence>
<feature type="compositionally biased region" description="Basic residues" evidence="1">
    <location>
        <begin position="1"/>
        <end position="14"/>
    </location>
</feature>
<dbReference type="AlphaFoldDB" id="G2XPK9"/>
<feature type="compositionally biased region" description="Basic and acidic residues" evidence="1">
    <location>
        <begin position="46"/>
        <end position="55"/>
    </location>
</feature>
<feature type="compositionally biased region" description="Polar residues" evidence="1">
    <location>
        <begin position="36"/>
        <end position="45"/>
    </location>
</feature>
<dbReference type="HOGENOM" id="CLU_2812007_0_0_1"/>
<feature type="region of interest" description="Disordered" evidence="1">
    <location>
        <begin position="1"/>
        <end position="67"/>
    </location>
</feature>
<organism evidence="2 3">
    <name type="scientific">Botryotinia fuckeliana (strain T4)</name>
    <name type="common">Noble rot fungus</name>
    <name type="synonym">Botrytis cinerea</name>
    <dbReference type="NCBI Taxonomy" id="999810"/>
    <lineage>
        <taxon>Eukaryota</taxon>
        <taxon>Fungi</taxon>
        <taxon>Dikarya</taxon>
        <taxon>Ascomycota</taxon>
        <taxon>Pezizomycotina</taxon>
        <taxon>Leotiomycetes</taxon>
        <taxon>Helotiales</taxon>
        <taxon>Sclerotiniaceae</taxon>
        <taxon>Botrytis</taxon>
    </lineage>
</organism>
<evidence type="ECO:0000313" key="2">
    <source>
        <dbReference type="EMBL" id="CCD33553.1"/>
    </source>
</evidence>
<dbReference type="InParanoid" id="G2XPK9"/>
<dbReference type="Proteomes" id="UP000008177">
    <property type="component" value="Unplaced contigs"/>
</dbReference>
<name>G2XPK9_BOTF4</name>